<dbReference type="InterPro" id="IPR036388">
    <property type="entry name" value="WH-like_DNA-bd_sf"/>
</dbReference>
<reference evidence="5" key="1">
    <citation type="journal article" date="2019" name="Int. J. Syst. Evol. Microbiol.">
        <title>The Global Catalogue of Microorganisms (GCM) 10K type strain sequencing project: providing services to taxonomists for standard genome sequencing and annotation.</title>
        <authorList>
            <consortium name="The Broad Institute Genomics Platform"/>
            <consortium name="The Broad Institute Genome Sequencing Center for Infectious Disease"/>
            <person name="Wu L."/>
            <person name="Ma J."/>
        </authorList>
    </citation>
    <scope>NUCLEOTIDE SEQUENCE [LARGE SCALE GENOMIC DNA]</scope>
    <source>
        <strain evidence="5">CCUG 54950</strain>
    </source>
</reference>
<evidence type="ECO:0000256" key="3">
    <source>
        <dbReference type="ARBA" id="ARBA00022629"/>
    </source>
</evidence>
<dbReference type="Proteomes" id="UP001597233">
    <property type="component" value="Unassembled WGS sequence"/>
</dbReference>
<keyword evidence="3" id="KW-0859">Xylose metabolism</keyword>
<evidence type="ECO:0000313" key="5">
    <source>
        <dbReference type="Proteomes" id="UP001597233"/>
    </source>
</evidence>
<evidence type="ECO:0000256" key="2">
    <source>
        <dbReference type="ARBA" id="ARBA00006479"/>
    </source>
</evidence>
<dbReference type="SUPFAM" id="SSF46785">
    <property type="entry name" value="Winged helix' DNA-binding domain"/>
    <property type="match status" value="1"/>
</dbReference>
<keyword evidence="3" id="KW-0119">Carbohydrate metabolism</keyword>
<dbReference type="PANTHER" id="PTHR18964:SF149">
    <property type="entry name" value="BIFUNCTIONAL UDP-N-ACETYLGLUCOSAMINE 2-EPIMERASE_N-ACETYLMANNOSAMINE KINASE"/>
    <property type="match status" value="1"/>
</dbReference>
<gene>
    <name evidence="4" type="ORF">ACFSC9_03475</name>
</gene>
<protein>
    <submittedName>
        <fullName evidence="4">ROK family protein</fullName>
    </submittedName>
</protein>
<dbReference type="InterPro" id="IPR043129">
    <property type="entry name" value="ATPase_NBD"/>
</dbReference>
<dbReference type="InterPro" id="IPR036390">
    <property type="entry name" value="WH_DNA-bd_sf"/>
</dbReference>
<dbReference type="Gene3D" id="3.30.420.40">
    <property type="match status" value="2"/>
</dbReference>
<dbReference type="EMBL" id="JBHUEH010000010">
    <property type="protein sequence ID" value="MFD1884572.1"/>
    <property type="molecule type" value="Genomic_DNA"/>
</dbReference>
<dbReference type="Pfam" id="PF00480">
    <property type="entry name" value="ROK"/>
    <property type="match status" value="1"/>
</dbReference>
<comment type="function">
    <text evidence="1">Transcriptional repressor of xylose-utilizing enzymes.</text>
</comment>
<accession>A0ABW4RE71</accession>
<dbReference type="Gene3D" id="1.10.10.10">
    <property type="entry name" value="Winged helix-like DNA-binding domain superfamily/Winged helix DNA-binding domain"/>
    <property type="match status" value="1"/>
</dbReference>
<evidence type="ECO:0000313" key="4">
    <source>
        <dbReference type="EMBL" id="MFD1884572.1"/>
    </source>
</evidence>
<sequence>MNVYQTTAKTLKRQTYERITAQDDVSKLELMKDIDITSSSLNRVLDELLHEGWIVESGLGQSTGGRKPVLYRMNAHNRYIFGLDISRVYSVLGLYDLRMNTLYSHRWSMDERMTPEKLVEEVGQQIQQVLAERHMSRRRILGIGVGAVGPLDHETGMIHRPIYFNAKGWQQVPICRLLTERTELPALLDNGTNTALLGEHWAMREDDARHVLYVNAGMGIRSAYLSDGRLMRGAMDKEGAVGQMIVAAGGARLHDQGNYGALEAYASIQALEQQARQHSRMGLDGIAIRSESENHHVGSIDMLDWERITTALQQGDTTLQEMFHRSAGYMGIGLANLVNTLQPERVILGGALIQAAPGYYDTAVHVAQQQIYGEPATYPQFSRGYLQERAASVGAAVMVLERMDM</sequence>
<name>A0ABW4RE71_9BACL</name>
<keyword evidence="5" id="KW-1185">Reference proteome</keyword>
<organism evidence="4 5">
    <name type="scientific">Paenibacillus wenxiniae</name>
    <dbReference type="NCBI Taxonomy" id="1636843"/>
    <lineage>
        <taxon>Bacteria</taxon>
        <taxon>Bacillati</taxon>
        <taxon>Bacillota</taxon>
        <taxon>Bacilli</taxon>
        <taxon>Bacillales</taxon>
        <taxon>Paenibacillaceae</taxon>
        <taxon>Paenibacillus</taxon>
    </lineage>
</organism>
<dbReference type="RefSeq" id="WP_347324224.1">
    <property type="nucleotide sequence ID" value="NZ_JBCGUH010000003.1"/>
</dbReference>
<dbReference type="PANTHER" id="PTHR18964">
    <property type="entry name" value="ROK (REPRESSOR, ORF, KINASE) FAMILY"/>
    <property type="match status" value="1"/>
</dbReference>
<dbReference type="InterPro" id="IPR000600">
    <property type="entry name" value="ROK"/>
</dbReference>
<comment type="caution">
    <text evidence="4">The sequence shown here is derived from an EMBL/GenBank/DDBJ whole genome shotgun (WGS) entry which is preliminary data.</text>
</comment>
<evidence type="ECO:0000256" key="1">
    <source>
        <dbReference type="ARBA" id="ARBA00002486"/>
    </source>
</evidence>
<proteinExistence type="inferred from homology"/>
<dbReference type="SUPFAM" id="SSF53067">
    <property type="entry name" value="Actin-like ATPase domain"/>
    <property type="match status" value="1"/>
</dbReference>
<comment type="similarity">
    <text evidence="2">Belongs to the ROK (NagC/XylR) family.</text>
</comment>